<keyword evidence="1" id="KW-0349">Heme</keyword>
<dbReference type="OrthoDB" id="3934656at2759"/>
<dbReference type="GO" id="GO:0005506">
    <property type="term" value="F:iron ion binding"/>
    <property type="evidence" value="ECO:0007669"/>
    <property type="project" value="InterPro"/>
</dbReference>
<dbReference type="GO" id="GO:0020037">
    <property type="term" value="F:heme binding"/>
    <property type="evidence" value="ECO:0007669"/>
    <property type="project" value="InterPro"/>
</dbReference>
<dbReference type="EMBL" id="ML978066">
    <property type="protein sequence ID" value="KAF2020437.1"/>
    <property type="molecule type" value="Genomic_DNA"/>
</dbReference>
<keyword evidence="2" id="KW-1133">Transmembrane helix</keyword>
<evidence type="ECO:0000313" key="3">
    <source>
        <dbReference type="EMBL" id="KAF2020437.1"/>
    </source>
</evidence>
<protein>
    <submittedName>
        <fullName evidence="3">Cytochrome P450</fullName>
    </submittedName>
</protein>
<dbReference type="InterPro" id="IPR050121">
    <property type="entry name" value="Cytochrome_P450_monoxygenase"/>
</dbReference>
<organism evidence="3 4">
    <name type="scientific">Aaosphaeria arxii CBS 175.79</name>
    <dbReference type="NCBI Taxonomy" id="1450172"/>
    <lineage>
        <taxon>Eukaryota</taxon>
        <taxon>Fungi</taxon>
        <taxon>Dikarya</taxon>
        <taxon>Ascomycota</taxon>
        <taxon>Pezizomycotina</taxon>
        <taxon>Dothideomycetes</taxon>
        <taxon>Pleosporomycetidae</taxon>
        <taxon>Pleosporales</taxon>
        <taxon>Pleosporales incertae sedis</taxon>
        <taxon>Aaosphaeria</taxon>
    </lineage>
</organism>
<dbReference type="Pfam" id="PF00067">
    <property type="entry name" value="p450"/>
    <property type="match status" value="1"/>
</dbReference>
<comment type="cofactor">
    <cofactor evidence="1">
        <name>heme</name>
        <dbReference type="ChEBI" id="CHEBI:30413"/>
    </cofactor>
</comment>
<dbReference type="Gene3D" id="1.10.630.10">
    <property type="entry name" value="Cytochrome P450"/>
    <property type="match status" value="1"/>
</dbReference>
<reference evidence="3" key="1">
    <citation type="journal article" date="2020" name="Stud. Mycol.">
        <title>101 Dothideomycetes genomes: a test case for predicting lifestyles and emergence of pathogens.</title>
        <authorList>
            <person name="Haridas S."/>
            <person name="Albert R."/>
            <person name="Binder M."/>
            <person name="Bloem J."/>
            <person name="Labutti K."/>
            <person name="Salamov A."/>
            <person name="Andreopoulos B."/>
            <person name="Baker S."/>
            <person name="Barry K."/>
            <person name="Bills G."/>
            <person name="Bluhm B."/>
            <person name="Cannon C."/>
            <person name="Castanera R."/>
            <person name="Culley D."/>
            <person name="Daum C."/>
            <person name="Ezra D."/>
            <person name="Gonzalez J."/>
            <person name="Henrissat B."/>
            <person name="Kuo A."/>
            <person name="Liang C."/>
            <person name="Lipzen A."/>
            <person name="Lutzoni F."/>
            <person name="Magnuson J."/>
            <person name="Mondo S."/>
            <person name="Nolan M."/>
            <person name="Ohm R."/>
            <person name="Pangilinan J."/>
            <person name="Park H.-J."/>
            <person name="Ramirez L."/>
            <person name="Alfaro M."/>
            <person name="Sun H."/>
            <person name="Tritt A."/>
            <person name="Yoshinaga Y."/>
            <person name="Zwiers L.-H."/>
            <person name="Turgeon B."/>
            <person name="Goodwin S."/>
            <person name="Spatafora J."/>
            <person name="Crous P."/>
            <person name="Grigoriev I."/>
        </authorList>
    </citation>
    <scope>NUCLEOTIDE SEQUENCE</scope>
    <source>
        <strain evidence="3">CBS 175.79</strain>
    </source>
</reference>
<name>A0A6A5Y5X5_9PLEO</name>
<dbReference type="InterPro" id="IPR001128">
    <property type="entry name" value="Cyt_P450"/>
</dbReference>
<dbReference type="InterPro" id="IPR002401">
    <property type="entry name" value="Cyt_P450_E_grp-I"/>
</dbReference>
<sequence>MALLVGITLQTWSTVILPIGLAVYWFLWIIYARTLHPLATVPGPFWASISRTWMMYRMYRGDQEIVQRKLHEQYGPLLRVAPHEVQSNDPAEIAKIYSTQRPLEKTDFYSVFRAVAIPSRPDMFTSINEKEHAVYRKLVSGVYSMSNILKNEDSVDGCVTLFVERLRGFADRNEAFDFGLWLEMYTYDVIGAVFFGKQFGFLQDSHDHGNYIAAVHKAMPFLSFIAQAPSYARGVLMATAIFVPPLLKAIIAVDNIRKTALRETADAMRRSQEDTFKRHDMISLLTAIVHQKGETEGFTRNEVTNEMWTAVMAGADSTAIALRAIFYYLMKHPAVMKKVHDEIDYYTALGVLGYPVKYNDAVKLPYLTAVVKEAMRIFPSFQASMQRYAPPEGVKVAGVLIPAGYRIGMNPGCVQYSREIFGHDAYVFRPERWLESEERSRFMDRALINFGAGTRTCTGKHLAMVETYKITVEILRNFDVEMAHDEPWTTQNATFVMQDNVICRFKRRQIR</sequence>
<dbReference type="Proteomes" id="UP000799778">
    <property type="component" value="Unassembled WGS sequence"/>
</dbReference>
<feature type="binding site" description="axial binding residue" evidence="1">
    <location>
        <position position="457"/>
    </location>
    <ligand>
        <name>heme</name>
        <dbReference type="ChEBI" id="CHEBI:30413"/>
    </ligand>
    <ligandPart>
        <name>Fe</name>
        <dbReference type="ChEBI" id="CHEBI:18248"/>
    </ligandPart>
</feature>
<accession>A0A6A5Y5X5</accession>
<gene>
    <name evidence="3" type="ORF">BU24DRAFT_360921</name>
</gene>
<evidence type="ECO:0000256" key="2">
    <source>
        <dbReference type="SAM" id="Phobius"/>
    </source>
</evidence>
<keyword evidence="1" id="KW-0479">Metal-binding</keyword>
<feature type="transmembrane region" description="Helical" evidence="2">
    <location>
        <begin position="12"/>
        <end position="31"/>
    </location>
</feature>
<dbReference type="GO" id="GO:0004497">
    <property type="term" value="F:monooxygenase activity"/>
    <property type="evidence" value="ECO:0007669"/>
    <property type="project" value="InterPro"/>
</dbReference>
<dbReference type="PRINTS" id="PR00463">
    <property type="entry name" value="EP450I"/>
</dbReference>
<dbReference type="PRINTS" id="PR00385">
    <property type="entry name" value="P450"/>
</dbReference>
<keyword evidence="4" id="KW-1185">Reference proteome</keyword>
<keyword evidence="1" id="KW-0408">Iron</keyword>
<dbReference type="PANTHER" id="PTHR24305:SF229">
    <property type="entry name" value="P450, PUTATIVE (EUROFUNG)-RELATED"/>
    <property type="match status" value="1"/>
</dbReference>
<dbReference type="GeneID" id="54281528"/>
<dbReference type="GO" id="GO:0016705">
    <property type="term" value="F:oxidoreductase activity, acting on paired donors, with incorporation or reduction of molecular oxygen"/>
    <property type="evidence" value="ECO:0007669"/>
    <property type="project" value="InterPro"/>
</dbReference>
<keyword evidence="2" id="KW-0812">Transmembrane</keyword>
<dbReference type="CDD" id="cd11060">
    <property type="entry name" value="CYP57A1-like"/>
    <property type="match status" value="1"/>
</dbReference>
<proteinExistence type="predicted"/>
<evidence type="ECO:0000256" key="1">
    <source>
        <dbReference type="PIRSR" id="PIRSR602401-1"/>
    </source>
</evidence>
<dbReference type="InterPro" id="IPR036396">
    <property type="entry name" value="Cyt_P450_sf"/>
</dbReference>
<dbReference type="PANTHER" id="PTHR24305">
    <property type="entry name" value="CYTOCHROME P450"/>
    <property type="match status" value="1"/>
</dbReference>
<evidence type="ECO:0000313" key="4">
    <source>
        <dbReference type="Proteomes" id="UP000799778"/>
    </source>
</evidence>
<dbReference type="SUPFAM" id="SSF48264">
    <property type="entry name" value="Cytochrome P450"/>
    <property type="match status" value="1"/>
</dbReference>
<dbReference type="AlphaFoldDB" id="A0A6A5Y5X5"/>
<keyword evidence="2" id="KW-0472">Membrane</keyword>
<dbReference type="RefSeq" id="XP_033388776.1">
    <property type="nucleotide sequence ID" value="XM_033524131.1"/>
</dbReference>